<evidence type="ECO:0000256" key="12">
    <source>
        <dbReference type="ARBA" id="ARBA00032632"/>
    </source>
</evidence>
<dbReference type="SUPFAM" id="SSF56042">
    <property type="entry name" value="PurM C-terminal domain-like"/>
    <property type="match status" value="2"/>
</dbReference>
<dbReference type="InterPro" id="IPR010918">
    <property type="entry name" value="PurM-like_C_dom"/>
</dbReference>
<dbReference type="PROSITE" id="PS51273">
    <property type="entry name" value="GATASE_TYPE_1"/>
    <property type="match status" value="1"/>
</dbReference>
<dbReference type="FunFam" id="3.40.50.880:FF:000008">
    <property type="entry name" value="Phosphoribosylformylglycinamidine synthase"/>
    <property type="match status" value="1"/>
</dbReference>
<feature type="domain" description="PurM-like C-terminal" evidence="15">
    <location>
        <begin position="860"/>
        <end position="971"/>
    </location>
</feature>
<evidence type="ECO:0000259" key="16">
    <source>
        <dbReference type="Pfam" id="PF18072"/>
    </source>
</evidence>
<dbReference type="PANTHER" id="PTHR10099">
    <property type="entry name" value="PHOSPHORIBOSYLFORMYLGLYCINAMIDINE SYNTHASE"/>
    <property type="match status" value="1"/>
</dbReference>
<dbReference type="GO" id="GO:0005737">
    <property type="term" value="C:cytoplasm"/>
    <property type="evidence" value="ECO:0007669"/>
    <property type="project" value="TreeGrafter"/>
</dbReference>
<dbReference type="Pfam" id="PF22689">
    <property type="entry name" value="FGAR-AT_PurM_N-like"/>
    <property type="match status" value="1"/>
</dbReference>
<keyword evidence="4" id="KW-0436">Ligase</keyword>
<evidence type="ECO:0000313" key="19">
    <source>
        <dbReference type="EMBL" id="JAI56167.1"/>
    </source>
</evidence>
<keyword evidence="6" id="KW-0547">Nucleotide-binding</keyword>
<dbReference type="FunFam" id="3.90.650.10:FF:000024">
    <property type="entry name" value="Phosphoribosylformylglycinamidine synthase"/>
    <property type="match status" value="1"/>
</dbReference>
<evidence type="ECO:0000256" key="1">
    <source>
        <dbReference type="ARBA" id="ARBA00004920"/>
    </source>
</evidence>
<feature type="domain" description="Phosphoribosylformylglycinamidine synthase N-terminal" evidence="17">
    <location>
        <begin position="38"/>
        <end position="154"/>
    </location>
</feature>
<evidence type="ECO:0000256" key="3">
    <source>
        <dbReference type="ARBA" id="ARBA00012747"/>
    </source>
</evidence>
<dbReference type="NCBIfam" id="NF003672">
    <property type="entry name" value="PRK05297.1"/>
    <property type="match status" value="1"/>
</dbReference>
<evidence type="ECO:0000259" key="18">
    <source>
        <dbReference type="Pfam" id="PF22689"/>
    </source>
</evidence>
<dbReference type="SUPFAM" id="SSF52317">
    <property type="entry name" value="Class I glutamine amidotransferase-like"/>
    <property type="match status" value="1"/>
</dbReference>
<evidence type="ECO:0000256" key="4">
    <source>
        <dbReference type="ARBA" id="ARBA00022598"/>
    </source>
</evidence>
<dbReference type="GO" id="GO:0004642">
    <property type="term" value="F:phosphoribosylformylglycinamidine synthase activity"/>
    <property type="evidence" value="ECO:0007669"/>
    <property type="project" value="UniProtKB-EC"/>
</dbReference>
<evidence type="ECO:0000256" key="7">
    <source>
        <dbReference type="ARBA" id="ARBA00022755"/>
    </source>
</evidence>
<dbReference type="HAMAP" id="MF_00419">
    <property type="entry name" value="PurL_1"/>
    <property type="match status" value="1"/>
</dbReference>
<dbReference type="Gene3D" id="3.90.650.10">
    <property type="entry name" value="PurM-like C-terminal domain"/>
    <property type="match status" value="2"/>
</dbReference>
<dbReference type="EC" id="6.3.5.3" evidence="3"/>
<comment type="pathway">
    <text evidence="1">Purine metabolism; IMP biosynthesis via de novo pathway; 5-amino-1-(5-phospho-D-ribosyl)imidazole from N(2)-formyl-N(1)-(5-phospho-D-ribosyl)glycinamide: step 1/2.</text>
</comment>
<evidence type="ECO:0000256" key="8">
    <source>
        <dbReference type="ARBA" id="ARBA00022840"/>
    </source>
</evidence>
<comment type="similarity">
    <text evidence="2">In the N-terminal section; belongs to the FGAMS family.</text>
</comment>
<protein>
    <recommendedName>
        <fullName evidence="14">Phosphoribosylformylglycinamidine synthase</fullName>
        <ecNumber evidence="3">6.3.5.3</ecNumber>
    </recommendedName>
    <alternativeName>
        <fullName evidence="12">Formylglycinamide ribonucleotide amidotransferase</fullName>
    </alternativeName>
    <alternativeName>
        <fullName evidence="11">Formylglycinamide ribotide amidotransferase</fullName>
    </alternativeName>
</protein>
<dbReference type="Pfam" id="PF02769">
    <property type="entry name" value="AIRS_C"/>
    <property type="match status" value="2"/>
</dbReference>
<dbReference type="CDD" id="cd01740">
    <property type="entry name" value="GATase1_FGAR_AT"/>
    <property type="match status" value="1"/>
</dbReference>
<keyword evidence="10" id="KW-0315">Glutamine amidotransferase</keyword>
<dbReference type="InterPro" id="IPR040707">
    <property type="entry name" value="FGAR-AT_N"/>
</dbReference>
<dbReference type="InterPro" id="IPR036921">
    <property type="entry name" value="PurM-like_N_sf"/>
</dbReference>
<feature type="domain" description="FGAR-AT PurM N-terminal-like" evidence="18">
    <location>
        <begin position="672"/>
        <end position="826"/>
    </location>
</feature>
<evidence type="ECO:0000256" key="13">
    <source>
        <dbReference type="ARBA" id="ARBA00052585"/>
    </source>
</evidence>
<dbReference type="NCBIfam" id="TIGR01735">
    <property type="entry name" value="FGAM_synt"/>
    <property type="match status" value="1"/>
</dbReference>
<feature type="domain" description="PurM-like C-terminal" evidence="15">
    <location>
        <begin position="442"/>
        <end position="596"/>
    </location>
</feature>
<dbReference type="SUPFAM" id="SSF82697">
    <property type="entry name" value="PurS-like"/>
    <property type="match status" value="1"/>
</dbReference>
<dbReference type="EMBL" id="GDKW01000428">
    <property type="protein sequence ID" value="JAI56167.1"/>
    <property type="molecule type" value="mRNA"/>
</dbReference>
<dbReference type="InterPro" id="IPR029062">
    <property type="entry name" value="Class_I_gatase-like"/>
</dbReference>
<sequence length="1327" mass="146140">MTVIHLYSCPGLQSGRLQRKKEDLMALCPNIIELVTECCHNIEVTKELTKNELSIVHWLLSDPFLNEKHSDTSSLLEEPKSILVEIGPRLNFSTAYSSNAVSICKVIGITSITRIEISMRYLIRFDSKFSIDKNLKFKLIDLLHDKMTECQYTSPLDTFSHGITPASWSVVDVLTQGRAALQRVNSELGLAFDTWDLNYYTDLFKNKLRRNPTTVECFDLAQSNSEHSRHWFFKGKLFLDDCEQCTSLIDMIIATQKSSNSNNVIKFSDNSSAIEGFEITRLIPEEVCQASAFKRDTVKLNLIFTAETHNFPTGVAPFSGATTGTGGRIRDVEAVGRGGNCIAGTAGYSVGNLLIPGYEQPWENTKYHYPDNLATPLKILIEASDGASDYGNKFGEPIIAGFTRATGLEASGERVEWIKPIMFTGGVGTMDHRHTEKVRPARGMKIIKIGGPVYRIGVGGGSASSIEVQGDNESDLDFNAVQRGDAEMENKLNRVIRSCIEDSQSNPILSIHDQGAGGNGNVLKELVEPEGAVIFTRLFSLGDETVSTLELWGAEYQESNAVLVSQESLDRIRAMALRERCPIDIVGTVTGQKNVVLSEDAPNENIYLDGSYKNAGKIHPFDLDLDLVLGKMPRKEFHLKEKKIQLEKLRLSAGLTVEAALEQVLRHPSVCSKRFLTNKVDRCVTGLIAQQQCVGPLHTPIADYAITALSMYNTVGTATSIGEQPIKGLLCPQAGARMSVAEAVSNLVFAKISTIKDVKCSGNWMWAAKLDGEGAKLYKACQAMCELMIKLGIAIDGGKDSLSMAARVGRQTVKSPGTLVISAYAPCPDITKKVTPDFKGPIRGELSVIIWVHLSAKFRLGGSILAQTFGQLGDQVPDVEDAAALLHAFTVTQEFISDGSILAGHDVSDGGMITTLIEMAIGGMSGFQVQLPVDAAESKEMLFAEEAGWLLEVSAPNVERFEAACLKHGVFTFNLGQPAGFGLKSTATIRDKHGSLVLMSTVGKLYKLWEETSYKLECRQANINCVIEEFNGLENRTGPKYKLTFDPDSMPRQQRNFTKNPVVAIIREEGTNGDREMAVSVQMAGFDVWDVTMQDLLNGTVTANHFTGIVFPGGFSYADVLGSAKGWAGCLKFHNKLRDQFETFRSRSDTFSLGVCNGCQLMSLLGWVGRILKDNTAEQGVFLDHNLSERFECRFSTVMVGDSRSIMTRGMEGSCLGVWVAHGEGRFTYRNKKILNSLEQNKCISFRYVDDSGNPTEVYPMNPNGSVGGVAGICSEDGRHLAMMPHPERCTLMWQWPYVPANFKHLKVSPWMRLFHNAYQWCLQNAN</sequence>
<dbReference type="GO" id="GO:0046872">
    <property type="term" value="F:metal ion binding"/>
    <property type="evidence" value="ECO:0007669"/>
    <property type="project" value="UniProtKB-KW"/>
</dbReference>
<dbReference type="SUPFAM" id="SSF109736">
    <property type="entry name" value="FGAM synthase PurL, linker domain"/>
    <property type="match status" value="1"/>
</dbReference>
<evidence type="ECO:0000256" key="6">
    <source>
        <dbReference type="ARBA" id="ARBA00022741"/>
    </source>
</evidence>
<name>A0A0P4VVS8_9HEMI</name>
<evidence type="ECO:0000256" key="14">
    <source>
        <dbReference type="ARBA" id="ARBA00071729"/>
    </source>
</evidence>
<dbReference type="PANTHER" id="PTHR10099:SF1">
    <property type="entry name" value="PHOSPHORIBOSYLFORMYLGLYCINAMIDINE SYNTHASE"/>
    <property type="match status" value="1"/>
</dbReference>
<dbReference type="UniPathway" id="UPA00074">
    <property type="reaction ID" value="UER00128"/>
</dbReference>
<dbReference type="InterPro" id="IPR036676">
    <property type="entry name" value="PurM-like_C_sf"/>
</dbReference>
<dbReference type="InterPro" id="IPR055181">
    <property type="entry name" value="FGAR-AT_PurM_N-like"/>
</dbReference>
<proteinExistence type="evidence at transcript level"/>
<reference evidence="19" key="1">
    <citation type="journal article" date="2016" name="PLoS Negl. Trop. Dis.">
        <title>A Deep Insight into the Sialome of Rhodnius neglectus, a Vector of Chagas Disease.</title>
        <authorList>
            <person name="Santiago P.B."/>
            <person name="Assumpcao T.C."/>
            <person name="Araujo C.N."/>
            <person name="Bastos I.M."/>
            <person name="Neves D."/>
            <person name="Silva I.G."/>
            <person name="Charneau S."/>
            <person name="Queiroz R.M."/>
            <person name="Raiol T."/>
            <person name="Oliveira J.V."/>
            <person name="Sousa M.V."/>
            <person name="Calvo E."/>
            <person name="Ribeiro J.M."/>
            <person name="Santana J.M."/>
        </authorList>
    </citation>
    <scope>NUCLEOTIDE SEQUENCE</scope>
    <source>
        <tissue evidence="19">Salivary glands</tissue>
    </source>
</reference>
<evidence type="ECO:0000259" key="17">
    <source>
        <dbReference type="Pfam" id="PF18076"/>
    </source>
</evidence>
<dbReference type="CDD" id="cd02204">
    <property type="entry name" value="PurL_repeat2"/>
    <property type="match status" value="1"/>
</dbReference>
<dbReference type="Gene3D" id="3.40.50.880">
    <property type="match status" value="1"/>
</dbReference>
<organism evidence="19">
    <name type="scientific">Rhodnius neglectus</name>
    <dbReference type="NCBI Taxonomy" id="72488"/>
    <lineage>
        <taxon>Eukaryota</taxon>
        <taxon>Metazoa</taxon>
        <taxon>Ecdysozoa</taxon>
        <taxon>Arthropoda</taxon>
        <taxon>Hexapoda</taxon>
        <taxon>Insecta</taxon>
        <taxon>Pterygota</taxon>
        <taxon>Neoptera</taxon>
        <taxon>Paraneoptera</taxon>
        <taxon>Hemiptera</taxon>
        <taxon>Heteroptera</taxon>
        <taxon>Panheteroptera</taxon>
        <taxon>Cimicomorpha</taxon>
        <taxon>Reduviidae</taxon>
        <taxon>Triatominae</taxon>
        <taxon>Rhodnius</taxon>
    </lineage>
</organism>
<dbReference type="Pfam" id="PF13507">
    <property type="entry name" value="GATase_5"/>
    <property type="match status" value="1"/>
</dbReference>
<evidence type="ECO:0000256" key="11">
    <source>
        <dbReference type="ARBA" id="ARBA00029823"/>
    </source>
</evidence>
<evidence type="ECO:0000259" key="15">
    <source>
        <dbReference type="Pfam" id="PF02769"/>
    </source>
</evidence>
<dbReference type="FunFam" id="3.30.1330.10:FF:000026">
    <property type="entry name" value="phosphoribosylformylglycinamidine synthase"/>
    <property type="match status" value="1"/>
</dbReference>
<dbReference type="Pfam" id="PF18076">
    <property type="entry name" value="FGAR-AT_N"/>
    <property type="match status" value="1"/>
</dbReference>
<evidence type="ECO:0000256" key="9">
    <source>
        <dbReference type="ARBA" id="ARBA00022842"/>
    </source>
</evidence>
<evidence type="ECO:0000256" key="5">
    <source>
        <dbReference type="ARBA" id="ARBA00022723"/>
    </source>
</evidence>
<feature type="domain" description="Phosphoribosylformylglycinamidine synthase linker" evidence="16">
    <location>
        <begin position="181"/>
        <end position="230"/>
    </location>
</feature>
<keyword evidence="5" id="KW-0479">Metal-binding</keyword>
<keyword evidence="8" id="KW-0067">ATP-binding</keyword>
<dbReference type="SMART" id="SM01211">
    <property type="entry name" value="GATase_5"/>
    <property type="match status" value="1"/>
</dbReference>
<dbReference type="GO" id="GO:0006189">
    <property type="term" value="P:'de novo' IMP biosynthetic process"/>
    <property type="evidence" value="ECO:0007669"/>
    <property type="project" value="UniProtKB-UniPathway"/>
</dbReference>
<dbReference type="Gene3D" id="3.30.1330.10">
    <property type="entry name" value="PurM-like, N-terminal domain"/>
    <property type="match status" value="2"/>
</dbReference>
<dbReference type="InterPro" id="IPR041609">
    <property type="entry name" value="PurL_linker"/>
</dbReference>
<dbReference type="Gene3D" id="1.10.8.750">
    <property type="entry name" value="Phosphoribosylformylglycinamidine synthase, linker domain"/>
    <property type="match status" value="1"/>
</dbReference>
<dbReference type="CDD" id="cd02203">
    <property type="entry name" value="PurL_repeat1"/>
    <property type="match status" value="1"/>
</dbReference>
<dbReference type="InterPro" id="IPR010073">
    <property type="entry name" value="PurL_large"/>
</dbReference>
<dbReference type="FunFam" id="3.30.1330.10:FF:000007">
    <property type="entry name" value="Phosphoribosylformylglycinamidine synthase, putative"/>
    <property type="match status" value="1"/>
</dbReference>
<keyword evidence="7" id="KW-0658">Purine biosynthesis</keyword>
<evidence type="ECO:0000256" key="10">
    <source>
        <dbReference type="ARBA" id="ARBA00022962"/>
    </source>
</evidence>
<evidence type="ECO:0000256" key="2">
    <source>
        <dbReference type="ARBA" id="ARBA00008608"/>
    </source>
</evidence>
<accession>A0A0P4VVS8</accession>
<comment type="catalytic activity">
    <reaction evidence="13">
        <text>N(2)-formyl-N(1)-(5-phospho-beta-D-ribosyl)glycinamide + L-glutamine + ATP + H2O = 2-formamido-N(1)-(5-O-phospho-beta-D-ribosyl)acetamidine + L-glutamate + ADP + phosphate + H(+)</text>
        <dbReference type="Rhea" id="RHEA:17129"/>
        <dbReference type="ChEBI" id="CHEBI:15377"/>
        <dbReference type="ChEBI" id="CHEBI:15378"/>
        <dbReference type="ChEBI" id="CHEBI:29985"/>
        <dbReference type="ChEBI" id="CHEBI:30616"/>
        <dbReference type="ChEBI" id="CHEBI:43474"/>
        <dbReference type="ChEBI" id="CHEBI:58359"/>
        <dbReference type="ChEBI" id="CHEBI:147286"/>
        <dbReference type="ChEBI" id="CHEBI:147287"/>
        <dbReference type="ChEBI" id="CHEBI:456216"/>
        <dbReference type="EC" id="6.3.5.3"/>
    </reaction>
</comment>
<keyword evidence="9" id="KW-0460">Magnesium</keyword>
<dbReference type="GO" id="GO:0005524">
    <property type="term" value="F:ATP binding"/>
    <property type="evidence" value="ECO:0007669"/>
    <property type="project" value="UniProtKB-KW"/>
</dbReference>
<dbReference type="Pfam" id="PF18072">
    <property type="entry name" value="FGAR-AT_linker"/>
    <property type="match status" value="1"/>
</dbReference>
<dbReference type="InterPro" id="IPR036604">
    <property type="entry name" value="PurS-like_sf"/>
</dbReference>
<dbReference type="SUPFAM" id="SSF55326">
    <property type="entry name" value="PurM N-terminal domain-like"/>
    <property type="match status" value="2"/>
</dbReference>
<dbReference type="FunFam" id="1.10.8.750:FF:000001">
    <property type="entry name" value="Putative phosphoribosylformylglycinamidine synthase"/>
    <property type="match status" value="1"/>
</dbReference>